<protein>
    <submittedName>
        <fullName evidence="2">Helix-turn-helix domain-containing protein</fullName>
    </submittedName>
</protein>
<proteinExistence type="predicted"/>
<dbReference type="PROSITE" id="PS50943">
    <property type="entry name" value="HTH_CROC1"/>
    <property type="match status" value="1"/>
</dbReference>
<dbReference type="SUPFAM" id="SSF47413">
    <property type="entry name" value="lambda repressor-like DNA-binding domains"/>
    <property type="match status" value="1"/>
</dbReference>
<dbReference type="PANTHER" id="PTHR35010:SF2">
    <property type="entry name" value="BLL4672 PROTEIN"/>
    <property type="match status" value="1"/>
</dbReference>
<dbReference type="Gene3D" id="1.10.260.40">
    <property type="entry name" value="lambda repressor-like DNA-binding domains"/>
    <property type="match status" value="1"/>
</dbReference>
<reference evidence="2 3" key="1">
    <citation type="submission" date="2020-02" db="EMBL/GenBank/DDBJ databases">
        <title>Acidophilic actinobacteria isolated from forest soil.</title>
        <authorList>
            <person name="Golinska P."/>
        </authorList>
    </citation>
    <scope>NUCLEOTIDE SEQUENCE [LARGE SCALE GENOMIC DNA]</scope>
    <source>
        <strain evidence="2 3">NL8</strain>
    </source>
</reference>
<dbReference type="EMBL" id="JAAFYZ010000024">
    <property type="protein sequence ID" value="MBS2547230.1"/>
    <property type="molecule type" value="Genomic_DNA"/>
</dbReference>
<dbReference type="Pfam" id="PF17765">
    <property type="entry name" value="MLTR_LBD"/>
    <property type="match status" value="1"/>
</dbReference>
<gene>
    <name evidence="2" type="ORF">KGQ19_10125</name>
</gene>
<dbReference type="Gene3D" id="3.30.450.180">
    <property type="match status" value="1"/>
</dbReference>
<evidence type="ECO:0000259" key="1">
    <source>
        <dbReference type="PROSITE" id="PS50943"/>
    </source>
</evidence>
<keyword evidence="3" id="KW-1185">Reference proteome</keyword>
<dbReference type="CDD" id="cd00093">
    <property type="entry name" value="HTH_XRE"/>
    <property type="match status" value="1"/>
</dbReference>
<dbReference type="InterPro" id="IPR010982">
    <property type="entry name" value="Lambda_DNA-bd_dom_sf"/>
</dbReference>
<dbReference type="InterPro" id="IPR001387">
    <property type="entry name" value="Cro/C1-type_HTH"/>
</dbReference>
<sequence>MEIMDGRDEFRDFLTSRRARITPDQAGLPAYGGSNRRVPGLRREEVALLAGVSVEYYTRLERGNARGVSESVLDNLARALQLDDAERAHLFDLARAASSSGSRPRRPAKQQVRPIVQRILDGMDGVPAHVRNGRFESLAVNRLGRALLAPVYEGRELPVSHARFAFLDPRAHEFYGDWERTANDIVAALRSEAGRNPYDKALTDLIGELSTRSEFFRTRWAAHNVRFHNTGVKVFHHPVVGELRMEYESLELTDGSGLAVSVYSPEPGSPSEDAMALLASWAATMDREQENARQEDARRG</sequence>
<accession>A0ABS5KMF2</accession>
<name>A0ABS5KMF2_9ACTN</name>
<dbReference type="Pfam" id="PF13560">
    <property type="entry name" value="HTH_31"/>
    <property type="match status" value="1"/>
</dbReference>
<organism evidence="2 3">
    <name type="scientific">Catenulispora pinistramenti</name>
    <dbReference type="NCBI Taxonomy" id="2705254"/>
    <lineage>
        <taxon>Bacteria</taxon>
        <taxon>Bacillati</taxon>
        <taxon>Actinomycetota</taxon>
        <taxon>Actinomycetes</taxon>
        <taxon>Catenulisporales</taxon>
        <taxon>Catenulisporaceae</taxon>
        <taxon>Catenulispora</taxon>
    </lineage>
</organism>
<dbReference type="SMART" id="SM00530">
    <property type="entry name" value="HTH_XRE"/>
    <property type="match status" value="1"/>
</dbReference>
<evidence type="ECO:0000313" key="2">
    <source>
        <dbReference type="EMBL" id="MBS2547230.1"/>
    </source>
</evidence>
<dbReference type="PANTHER" id="PTHR35010">
    <property type="entry name" value="BLL4672 PROTEIN-RELATED"/>
    <property type="match status" value="1"/>
</dbReference>
<dbReference type="Proteomes" id="UP000730482">
    <property type="component" value="Unassembled WGS sequence"/>
</dbReference>
<feature type="domain" description="HTH cro/C1-type" evidence="1">
    <location>
        <begin position="40"/>
        <end position="87"/>
    </location>
</feature>
<comment type="caution">
    <text evidence="2">The sequence shown here is derived from an EMBL/GenBank/DDBJ whole genome shotgun (WGS) entry which is preliminary data.</text>
</comment>
<dbReference type="InterPro" id="IPR041413">
    <property type="entry name" value="MLTR_LBD"/>
</dbReference>
<evidence type="ECO:0000313" key="3">
    <source>
        <dbReference type="Proteomes" id="UP000730482"/>
    </source>
</evidence>